<dbReference type="PANTHER" id="PTHR36299:SF4">
    <property type="entry name" value="GH07892P-RELATED"/>
    <property type="match status" value="1"/>
</dbReference>
<evidence type="ECO:0000259" key="1">
    <source>
        <dbReference type="Pfam" id="PF15998"/>
    </source>
</evidence>
<feature type="domain" description="DUF4773" evidence="1">
    <location>
        <begin position="93"/>
        <end position="212"/>
    </location>
</feature>
<evidence type="ECO:0000313" key="3">
    <source>
        <dbReference type="RefSeq" id="XP_017020334.1"/>
    </source>
</evidence>
<evidence type="ECO:0000313" key="2">
    <source>
        <dbReference type="Proteomes" id="UP001652661"/>
    </source>
</evidence>
<dbReference type="PANTHER" id="PTHR36299">
    <property type="entry name" value="AGAP008005-PA"/>
    <property type="match status" value="1"/>
</dbReference>
<organism evidence="2 3">
    <name type="scientific">Drosophila kikkawai</name>
    <name type="common">Fruit fly</name>
    <dbReference type="NCBI Taxonomy" id="30033"/>
    <lineage>
        <taxon>Eukaryota</taxon>
        <taxon>Metazoa</taxon>
        <taxon>Ecdysozoa</taxon>
        <taxon>Arthropoda</taxon>
        <taxon>Hexapoda</taxon>
        <taxon>Insecta</taxon>
        <taxon>Pterygota</taxon>
        <taxon>Neoptera</taxon>
        <taxon>Endopterygota</taxon>
        <taxon>Diptera</taxon>
        <taxon>Brachycera</taxon>
        <taxon>Muscomorpha</taxon>
        <taxon>Ephydroidea</taxon>
        <taxon>Drosophilidae</taxon>
        <taxon>Drosophila</taxon>
        <taxon>Sophophora</taxon>
    </lineage>
</organism>
<dbReference type="OrthoDB" id="5952164at2759"/>
<name>A0A6P4I8W7_DROKI</name>
<dbReference type="GeneID" id="108073290"/>
<accession>A0A6P4I8W7</accession>
<protein>
    <recommendedName>
        <fullName evidence="1">DUF4773 domain-containing protein</fullName>
    </recommendedName>
</protein>
<reference evidence="3" key="1">
    <citation type="submission" date="2025-08" db="UniProtKB">
        <authorList>
            <consortium name="RefSeq"/>
        </authorList>
    </citation>
    <scope>IDENTIFICATION</scope>
    <source>
        <strain evidence="3">14028-0561.14</strain>
        <tissue evidence="3">Whole fly</tissue>
    </source>
</reference>
<keyword evidence="2" id="KW-1185">Reference proteome</keyword>
<sequence length="262" mass="29582">MRRQLRDFPRLICLLAALRPFNTNAQLYYPSPQSVPLPPTKASDAAPGVPRLLIYNPFSGQPLEPLRYSALLRSGRRPPVNGNIVELPQLWQPCSCAEFACRCCLGVVLGFGEVFNQRICAIVEYSRMDVGLHLSVQLNQRTVANLGFSARNPPDYCVPLLLPLPLFSCLRLYEIRTIGEGNVQVCLSVVFKVLVNQFFEYKLNCVRFGANGVYFVRDDDLQNDSQHSEVELDQRELKAENKQGNLPNDKLVPRSNFGFYSN</sequence>
<proteinExistence type="predicted"/>
<dbReference type="InterPro" id="IPR031941">
    <property type="entry name" value="DUF4773"/>
</dbReference>
<dbReference type="AlphaFoldDB" id="A0A6P4I8W7"/>
<dbReference type="Pfam" id="PF15998">
    <property type="entry name" value="DUF4773"/>
    <property type="match status" value="1"/>
</dbReference>
<gene>
    <name evidence="3" type="primary">LOC108073290</name>
</gene>
<dbReference type="RefSeq" id="XP_017020334.1">
    <property type="nucleotide sequence ID" value="XM_017164845.2"/>
</dbReference>
<dbReference type="Proteomes" id="UP001652661">
    <property type="component" value="Chromosome 3R"/>
</dbReference>